<comment type="caution">
    <text evidence="1">The sequence shown here is derived from an EMBL/GenBank/DDBJ whole genome shotgun (WGS) entry which is preliminary data.</text>
</comment>
<evidence type="ECO:0000313" key="1">
    <source>
        <dbReference type="EMBL" id="KAI3806073.1"/>
    </source>
</evidence>
<name>A0ACB9IEU7_9ASTR</name>
<accession>A0ACB9IEU7</accession>
<keyword evidence="2" id="KW-1185">Reference proteome</keyword>
<organism evidence="1 2">
    <name type="scientific">Smallanthus sonchifolius</name>
    <dbReference type="NCBI Taxonomy" id="185202"/>
    <lineage>
        <taxon>Eukaryota</taxon>
        <taxon>Viridiplantae</taxon>
        <taxon>Streptophyta</taxon>
        <taxon>Embryophyta</taxon>
        <taxon>Tracheophyta</taxon>
        <taxon>Spermatophyta</taxon>
        <taxon>Magnoliopsida</taxon>
        <taxon>eudicotyledons</taxon>
        <taxon>Gunneridae</taxon>
        <taxon>Pentapetalae</taxon>
        <taxon>asterids</taxon>
        <taxon>campanulids</taxon>
        <taxon>Asterales</taxon>
        <taxon>Asteraceae</taxon>
        <taxon>Asteroideae</taxon>
        <taxon>Heliantheae alliance</taxon>
        <taxon>Millerieae</taxon>
        <taxon>Smallanthus</taxon>
    </lineage>
</organism>
<dbReference type="Proteomes" id="UP001056120">
    <property type="component" value="Linkage Group LG08"/>
</dbReference>
<evidence type="ECO:0000313" key="2">
    <source>
        <dbReference type="Proteomes" id="UP001056120"/>
    </source>
</evidence>
<protein>
    <submittedName>
        <fullName evidence="1">Uncharacterized protein</fullName>
    </submittedName>
</protein>
<reference evidence="2" key="1">
    <citation type="journal article" date="2022" name="Mol. Ecol. Resour.">
        <title>The genomes of chicory, endive, great burdock and yacon provide insights into Asteraceae palaeo-polyploidization history and plant inulin production.</title>
        <authorList>
            <person name="Fan W."/>
            <person name="Wang S."/>
            <person name="Wang H."/>
            <person name="Wang A."/>
            <person name="Jiang F."/>
            <person name="Liu H."/>
            <person name="Zhao H."/>
            <person name="Xu D."/>
            <person name="Zhang Y."/>
        </authorList>
    </citation>
    <scope>NUCLEOTIDE SEQUENCE [LARGE SCALE GENOMIC DNA]</scope>
    <source>
        <strain evidence="2">cv. Yunnan</strain>
    </source>
</reference>
<dbReference type="EMBL" id="CM042025">
    <property type="protein sequence ID" value="KAI3806073.1"/>
    <property type="molecule type" value="Genomic_DNA"/>
</dbReference>
<gene>
    <name evidence="1" type="ORF">L1987_21965</name>
</gene>
<proteinExistence type="predicted"/>
<sequence length="595" mass="66989">MSILSLSLSFLLLFHGCLALRPFQQQAQNQCQIQRINALEPNERVQAEAGYTEFFDSGDQQFQCAGVEVIRHHIQPQGLLLPSYLNTPLMVYILQGRGYQGIMLPGCPETFQSSQQLQESGSFQDRHQKIRHFLEGDVIVIPTGAAHWMYNDGEEEIIAVVLLDFTNAANQLDQFHRRFFLAGNPKQSGGELREEGSRNIFGGFELNMLTEAFNVDQETAQRLQSRDDTRGHIVTVERGLQVVRPPIRIEQQEGRPRGHGSANGFEETICTAKFTSNINDASRADFYNPEAGWKTHLNSFKLPILQMVQLSAERGVLHRNAMVSPYWIMNAHDILYMTRGNMRMQIVNNEGQAVFDDVIQEGQLVVVPQNFVVMKQAGEQGCGWISFRTSDNAMINTLAGKTSAIRAMPVDVLMHAYQLSSEQAWNLKNNRKETVMFRPNGEEASAFVPSSALIPVAVLLLFLLPTGTESAGRPGFVYMSNRGRCTPQYWSSRREAWPRMIPQGSTVSNVFGSRAYERYRYDLTLLEATSRNDDVENVFARLVKESTAALINSYSRKGYPYSAWEIKTAVIEGLVSDEAAAVQARRFYDANQACN</sequence>
<reference evidence="1 2" key="2">
    <citation type="journal article" date="2022" name="Mol. Ecol. Resour.">
        <title>The genomes of chicory, endive, great burdock and yacon provide insights into Asteraceae paleo-polyploidization history and plant inulin production.</title>
        <authorList>
            <person name="Fan W."/>
            <person name="Wang S."/>
            <person name="Wang H."/>
            <person name="Wang A."/>
            <person name="Jiang F."/>
            <person name="Liu H."/>
            <person name="Zhao H."/>
            <person name="Xu D."/>
            <person name="Zhang Y."/>
        </authorList>
    </citation>
    <scope>NUCLEOTIDE SEQUENCE [LARGE SCALE GENOMIC DNA]</scope>
    <source>
        <strain evidence="2">cv. Yunnan</strain>
        <tissue evidence="1">Leaves</tissue>
    </source>
</reference>